<dbReference type="InterPro" id="IPR032675">
    <property type="entry name" value="LRR_dom_sf"/>
</dbReference>
<dbReference type="Proteomes" id="UP000439903">
    <property type="component" value="Unassembled WGS sequence"/>
</dbReference>
<evidence type="ECO:0000313" key="8">
    <source>
        <dbReference type="Proteomes" id="UP000439903"/>
    </source>
</evidence>
<evidence type="ECO:0000256" key="2">
    <source>
        <dbReference type="ARBA" id="ARBA00022737"/>
    </source>
</evidence>
<gene>
    <name evidence="7" type="ORF">F8M41_025465</name>
</gene>
<protein>
    <submittedName>
        <fullName evidence="7">Kinase-like protein</fullName>
    </submittedName>
</protein>
<keyword evidence="3" id="KW-0547">Nucleotide-binding</keyword>
<proteinExistence type="predicted"/>
<comment type="caution">
    <text evidence="7">The sequence shown here is derived from an EMBL/GenBank/DDBJ whole genome shotgun (WGS) entry which is preliminary data.</text>
</comment>
<dbReference type="PRINTS" id="PR00109">
    <property type="entry name" value="TYRKINASE"/>
</dbReference>
<dbReference type="PANTHER" id="PTHR44329:SF298">
    <property type="entry name" value="MIXED LINEAGE KINASE DOMAIN-LIKE PROTEIN"/>
    <property type="match status" value="1"/>
</dbReference>
<reference evidence="7 8" key="1">
    <citation type="journal article" date="2019" name="Environ. Microbiol.">
        <title>At the nexus of three kingdoms: the genome of the mycorrhizal fungus Gigaspora margarita provides insights into plant, endobacterial and fungal interactions.</title>
        <authorList>
            <person name="Venice F."/>
            <person name="Ghignone S."/>
            <person name="Salvioli di Fossalunga A."/>
            <person name="Amselem J."/>
            <person name="Novero M."/>
            <person name="Xianan X."/>
            <person name="Sedzielewska Toro K."/>
            <person name="Morin E."/>
            <person name="Lipzen A."/>
            <person name="Grigoriev I.V."/>
            <person name="Henrissat B."/>
            <person name="Martin F.M."/>
            <person name="Bonfante P."/>
        </authorList>
    </citation>
    <scope>NUCLEOTIDE SEQUENCE [LARGE SCALE GENOMIC DNA]</scope>
    <source>
        <strain evidence="7 8">BEG34</strain>
    </source>
</reference>
<keyword evidence="7" id="KW-0808">Transferase</keyword>
<feature type="compositionally biased region" description="Polar residues" evidence="5">
    <location>
        <begin position="269"/>
        <end position="296"/>
    </location>
</feature>
<accession>A0A8H4ET90</accession>
<dbReference type="GO" id="GO:0004672">
    <property type="term" value="F:protein kinase activity"/>
    <property type="evidence" value="ECO:0007669"/>
    <property type="project" value="InterPro"/>
</dbReference>
<evidence type="ECO:0000259" key="6">
    <source>
        <dbReference type="PROSITE" id="PS50011"/>
    </source>
</evidence>
<dbReference type="EMBL" id="WTPW01000092">
    <property type="protein sequence ID" value="KAF0549286.1"/>
    <property type="molecule type" value="Genomic_DNA"/>
</dbReference>
<keyword evidence="2" id="KW-0677">Repeat</keyword>
<dbReference type="Pfam" id="PF13516">
    <property type="entry name" value="LRR_6"/>
    <property type="match status" value="2"/>
</dbReference>
<evidence type="ECO:0000256" key="5">
    <source>
        <dbReference type="SAM" id="MobiDB-lite"/>
    </source>
</evidence>
<dbReference type="SUPFAM" id="SSF52047">
    <property type="entry name" value="RNI-like"/>
    <property type="match status" value="1"/>
</dbReference>
<keyword evidence="4" id="KW-0067">ATP-binding</keyword>
<dbReference type="Gene3D" id="1.10.510.10">
    <property type="entry name" value="Transferase(Phosphotransferase) domain 1"/>
    <property type="match status" value="1"/>
</dbReference>
<dbReference type="InterPro" id="IPR001245">
    <property type="entry name" value="Ser-Thr/Tyr_kinase_cat_dom"/>
</dbReference>
<evidence type="ECO:0000256" key="1">
    <source>
        <dbReference type="ARBA" id="ARBA00022614"/>
    </source>
</evidence>
<feature type="region of interest" description="Disordered" evidence="5">
    <location>
        <begin position="269"/>
        <end position="320"/>
    </location>
</feature>
<dbReference type="GO" id="GO:0097527">
    <property type="term" value="P:necroptotic signaling pathway"/>
    <property type="evidence" value="ECO:0007669"/>
    <property type="project" value="TreeGrafter"/>
</dbReference>
<evidence type="ECO:0000256" key="3">
    <source>
        <dbReference type="ARBA" id="ARBA00022741"/>
    </source>
</evidence>
<dbReference type="AlphaFoldDB" id="A0A8H4ET90"/>
<keyword evidence="1" id="KW-0433">Leucine-rich repeat</keyword>
<feature type="domain" description="Protein kinase" evidence="6">
    <location>
        <begin position="1"/>
        <end position="261"/>
    </location>
</feature>
<dbReference type="GO" id="GO:0005524">
    <property type="term" value="F:ATP binding"/>
    <property type="evidence" value="ECO:0007669"/>
    <property type="project" value="UniProtKB-KW"/>
</dbReference>
<dbReference type="InterPro" id="IPR000719">
    <property type="entry name" value="Prot_kinase_dom"/>
</dbReference>
<dbReference type="PROSITE" id="PS50011">
    <property type="entry name" value="PROTEIN_KINASE_DOM"/>
    <property type="match status" value="1"/>
</dbReference>
<evidence type="ECO:0000313" key="7">
    <source>
        <dbReference type="EMBL" id="KAF0549286.1"/>
    </source>
</evidence>
<organism evidence="7 8">
    <name type="scientific">Gigaspora margarita</name>
    <dbReference type="NCBI Taxonomy" id="4874"/>
    <lineage>
        <taxon>Eukaryota</taxon>
        <taxon>Fungi</taxon>
        <taxon>Fungi incertae sedis</taxon>
        <taxon>Mucoromycota</taxon>
        <taxon>Glomeromycotina</taxon>
        <taxon>Glomeromycetes</taxon>
        <taxon>Diversisporales</taxon>
        <taxon>Gigasporaceae</taxon>
        <taxon>Gigaspora</taxon>
    </lineage>
</organism>
<keyword evidence="8" id="KW-1185">Reference proteome</keyword>
<dbReference type="Gene3D" id="3.80.10.10">
    <property type="entry name" value="Ribonuclease Inhibitor"/>
    <property type="match status" value="1"/>
</dbReference>
<dbReference type="InterPro" id="IPR001611">
    <property type="entry name" value="Leu-rich_rpt"/>
</dbReference>
<dbReference type="SUPFAM" id="SSF56112">
    <property type="entry name" value="Protein kinase-like (PK-like)"/>
    <property type="match status" value="1"/>
</dbReference>
<keyword evidence="7" id="KW-0418">Kinase</keyword>
<dbReference type="InterPro" id="IPR011009">
    <property type="entry name" value="Kinase-like_dom_sf"/>
</dbReference>
<name>A0A8H4ET90_GIGMA</name>
<feature type="compositionally biased region" description="Low complexity" evidence="5">
    <location>
        <begin position="305"/>
        <end position="320"/>
    </location>
</feature>
<evidence type="ECO:0000256" key="4">
    <source>
        <dbReference type="ARBA" id="ARBA00022840"/>
    </source>
</evidence>
<sequence length="538" mass="60537">MIILISNYKGGFGSVARYKWKDAEFDVALKCLNVDKELSGKIRREFIKELKLLRKVAGHKNVITFHGITKDKNGYYNMILDCANQGNLREYLKRNFSKLKWIHQLYIAKGIVHGLMFLHEKEIAHRDLHSKNILIDNGRPLIADFGLSKQLNETLMTSNSTVYGMPAYIEPQCFLVENYRRDIKSDIYSFGVILWEISSGKPPFELNSIEYITGQIILGKRERPKNGTPSKYIELYNKCWDTHPLQRPKAESVFKTLSKFIDELSGGSYSTNSPELPVESFSSNEFNIPSNEINEGSSERKNKGTQYNQTSNSSTASNYSSETNQINGLINGIKPLAPPSLYDNKNNGFTNGLAFSFDEQSYKTVPPQIYNNKSSLIKDTIITPKIKITSQNIRANSLDNNLIGKNDELEKIIRENNSPTLDIGIHKITIGITEAKLLANTLRRNPSLVSLNLSSTKLNNEGAKILLEALRINTTLTSLDISINKLSSEGPEGGMELAKLLTNRTTVITLNVKGNNFGKPTNELLNKKISKYIKISIK</sequence>
<dbReference type="Pfam" id="PF07714">
    <property type="entry name" value="PK_Tyr_Ser-Thr"/>
    <property type="match status" value="1"/>
</dbReference>
<dbReference type="SMART" id="SM00368">
    <property type="entry name" value="LRR_RI"/>
    <property type="match status" value="2"/>
</dbReference>
<dbReference type="InterPro" id="IPR051681">
    <property type="entry name" value="Ser/Thr_Kinases-Pseudokinases"/>
</dbReference>
<dbReference type="OrthoDB" id="266718at2759"/>
<dbReference type="PANTHER" id="PTHR44329">
    <property type="entry name" value="SERINE/THREONINE-PROTEIN KINASE TNNI3K-RELATED"/>
    <property type="match status" value="1"/>
</dbReference>